<dbReference type="EMBL" id="DSXR01000110">
    <property type="protein sequence ID" value="HGS88121.1"/>
    <property type="molecule type" value="Genomic_DNA"/>
</dbReference>
<gene>
    <name evidence="1" type="ORF">ENT17_10960</name>
</gene>
<sequence length="448" mass="50283">MKISSHYLKIFIIKKIKLMFIFMNVKRLFICFFLTTMLSLACRFTVSTPSVISQTPLQAFSTPSAEFKPQVVQVGNADVNYSNVEFTADNQYMVWFETIDNRGNGIVWHCGVNPQTGELIPADGKGFRAFEGTVLGRANPGMDAMGVYYVGMDRTGKLLLVRPTAPNAGEIQELSTPPDLTRRAIYPTILPQQQGGFVFWIKNESVPAGGTNRGNDWFELQYISLDNPSQVNVIERQQRPFRGFAPLDSAFVRWMKNKPALTYGFEDENGIVQIRMLDLTQPYPAPQAVTHDAGNKVDPYSWLYNGQEILLAGINAEARNHVYVRGAGEAEFHLREIIIPTTSGLTNPALAQSNEPIEFNGKVYTVYQINEAGTSFWDVTFAKAGEIWLSTLFESPQQQWLLSDSVTAKAEPEPFVGASQVWVFYNVIEGDNPLTAKWHLYRAETPIH</sequence>
<proteinExistence type="predicted"/>
<evidence type="ECO:0000313" key="1">
    <source>
        <dbReference type="EMBL" id="HGS88121.1"/>
    </source>
</evidence>
<reference evidence="1" key="1">
    <citation type="journal article" date="2020" name="mSystems">
        <title>Genome- and Community-Level Interaction Insights into Carbon Utilization and Element Cycling Functions of Hydrothermarchaeota in Hydrothermal Sediment.</title>
        <authorList>
            <person name="Zhou Z."/>
            <person name="Liu Y."/>
            <person name="Xu W."/>
            <person name="Pan J."/>
            <person name="Luo Z.H."/>
            <person name="Li M."/>
        </authorList>
    </citation>
    <scope>NUCLEOTIDE SEQUENCE [LARGE SCALE GENOMIC DNA]</scope>
    <source>
        <strain evidence="1">SpSt-556</strain>
    </source>
</reference>
<organism evidence="1">
    <name type="scientific">Bellilinea caldifistulae</name>
    <dbReference type="NCBI Taxonomy" id="360411"/>
    <lineage>
        <taxon>Bacteria</taxon>
        <taxon>Bacillati</taxon>
        <taxon>Chloroflexota</taxon>
        <taxon>Anaerolineae</taxon>
        <taxon>Anaerolineales</taxon>
        <taxon>Anaerolineaceae</taxon>
        <taxon>Bellilinea</taxon>
    </lineage>
</organism>
<accession>A0A7C4L2Y8</accession>
<name>A0A7C4L2Y8_9CHLR</name>
<dbReference type="AlphaFoldDB" id="A0A7C4L2Y8"/>
<protein>
    <submittedName>
        <fullName evidence="1">Uncharacterized protein</fullName>
    </submittedName>
</protein>
<dbReference type="SUPFAM" id="SSF82171">
    <property type="entry name" value="DPP6 N-terminal domain-like"/>
    <property type="match status" value="1"/>
</dbReference>
<comment type="caution">
    <text evidence="1">The sequence shown here is derived from an EMBL/GenBank/DDBJ whole genome shotgun (WGS) entry which is preliminary data.</text>
</comment>